<dbReference type="EMBL" id="JAFIQS020000013">
    <property type="protein sequence ID" value="KAH9474498.1"/>
    <property type="molecule type" value="Genomic_DNA"/>
</dbReference>
<sequence length="362" mass="41530">MAKLGVVLSTLTKHPTVVNVLLTNRTQAYFTVATACCLVYDHLTTLSDEVEMIWKHPGGWNLVKILFFMTRYVAVAGQLALSYGYAIMGYSFYSVNKVQSTFVRILQVDVDVQYVIWGFFVDQTELYVVLPQTHFLVFHRNTVGHDYQLFLRIQGYAMIIPLFCMHGIMMYRISSMYSHKRKIIILLISGFAVEIVSALTMFISTDVLAYTMPDPSPGIHICLRVPKRNFIFVAPIIIVLFESLLFTLSLYRGLHYYRLQKSVPKCKLQPPHSLGTILFRDSIVFPFFTVTFLIASIVAMASLPMLAIQITYTITAAWPAIAGPRLILNLREVYYKSFKDECDRSVDYNIDIDLIEPWFEEE</sequence>
<organism evidence="1 2">
    <name type="scientific">Psilocybe cubensis</name>
    <name type="common">Psychedelic mushroom</name>
    <name type="synonym">Stropharia cubensis</name>
    <dbReference type="NCBI Taxonomy" id="181762"/>
    <lineage>
        <taxon>Eukaryota</taxon>
        <taxon>Fungi</taxon>
        <taxon>Dikarya</taxon>
        <taxon>Basidiomycota</taxon>
        <taxon>Agaricomycotina</taxon>
        <taxon>Agaricomycetes</taxon>
        <taxon>Agaricomycetidae</taxon>
        <taxon>Agaricales</taxon>
        <taxon>Agaricineae</taxon>
        <taxon>Strophariaceae</taxon>
        <taxon>Psilocybe</taxon>
    </lineage>
</organism>
<reference evidence="1" key="1">
    <citation type="submission" date="2021-10" db="EMBL/GenBank/DDBJ databases">
        <title>Psilocybe cubensis genome.</title>
        <authorList>
            <person name="Mckernan K.J."/>
            <person name="Crawford S."/>
            <person name="Trippe A."/>
            <person name="Kane L.T."/>
            <person name="Mclaughlin S."/>
        </authorList>
    </citation>
    <scope>NUCLEOTIDE SEQUENCE</scope>
    <source>
        <strain evidence="1">MGC-MH-2018</strain>
    </source>
</reference>
<comment type="caution">
    <text evidence="1">The sequence shown here is derived from an EMBL/GenBank/DDBJ whole genome shotgun (WGS) entry which is preliminary data.</text>
</comment>
<name>A0ACB8GFR7_PSICU</name>
<gene>
    <name evidence="1" type="ORF">JR316_0012958</name>
</gene>
<proteinExistence type="predicted"/>
<accession>A0ACB8GFR7</accession>
<evidence type="ECO:0000313" key="1">
    <source>
        <dbReference type="EMBL" id="KAH9474498.1"/>
    </source>
</evidence>
<dbReference type="Proteomes" id="UP000664032">
    <property type="component" value="Unassembled WGS sequence"/>
</dbReference>
<evidence type="ECO:0000313" key="2">
    <source>
        <dbReference type="Proteomes" id="UP000664032"/>
    </source>
</evidence>
<protein>
    <submittedName>
        <fullName evidence="1">Uncharacterized protein</fullName>
    </submittedName>
</protein>
<keyword evidence="2" id="KW-1185">Reference proteome</keyword>